<protein>
    <recommendedName>
        <fullName evidence="10">Malate dehydrogenase</fullName>
        <ecNumber evidence="10">1.1.1.37</ecNumber>
    </recommendedName>
</protein>
<dbReference type="Pfam" id="PF02866">
    <property type="entry name" value="Ldh_1_C"/>
    <property type="match status" value="1"/>
</dbReference>
<dbReference type="AlphaFoldDB" id="A0ABD1EMN9"/>
<evidence type="ECO:0000256" key="9">
    <source>
        <dbReference type="RuleBase" id="RU003369"/>
    </source>
</evidence>
<feature type="binding site" evidence="8">
    <location>
        <begin position="28"/>
        <end position="34"/>
    </location>
    <ligand>
        <name>NAD(+)</name>
        <dbReference type="ChEBI" id="CHEBI:57540"/>
    </ligand>
</feature>
<feature type="active site" description="Proton acceptor" evidence="7">
    <location>
        <position position="197"/>
    </location>
</feature>
<dbReference type="GO" id="GO:0070013">
    <property type="term" value="C:intracellular organelle lumen"/>
    <property type="evidence" value="ECO:0007669"/>
    <property type="project" value="UniProtKB-ARBA"/>
</dbReference>
<dbReference type="InterPro" id="IPR022383">
    <property type="entry name" value="Lactate/malate_DH_C"/>
</dbReference>
<name>A0ABD1EMN9_HYPHA</name>
<dbReference type="GO" id="GO:0044281">
    <property type="term" value="P:small molecule metabolic process"/>
    <property type="evidence" value="ECO:0007669"/>
    <property type="project" value="UniProtKB-ARBA"/>
</dbReference>
<evidence type="ECO:0000256" key="3">
    <source>
        <dbReference type="ARBA" id="ARBA00022532"/>
    </source>
</evidence>
<evidence type="ECO:0000259" key="12">
    <source>
        <dbReference type="Pfam" id="PF02866"/>
    </source>
</evidence>
<feature type="domain" description="Lactate/malate dehydrogenase C-terminal" evidence="12">
    <location>
        <begin position="167"/>
        <end position="329"/>
    </location>
</feature>
<dbReference type="EMBL" id="JBDJPC010000006">
    <property type="protein sequence ID" value="KAL1497759.1"/>
    <property type="molecule type" value="Genomic_DNA"/>
</dbReference>
<dbReference type="SUPFAM" id="SSF51735">
    <property type="entry name" value="NAD(P)-binding Rossmann-fold domains"/>
    <property type="match status" value="1"/>
</dbReference>
<dbReference type="EC" id="1.1.1.37" evidence="10"/>
<keyword evidence="3 10" id="KW-0816">Tricarboxylic acid cycle</keyword>
<feature type="domain" description="Lactate/malate dehydrogenase N-terminal" evidence="11">
    <location>
        <begin position="22"/>
        <end position="165"/>
    </location>
</feature>
<comment type="caution">
    <text evidence="13">The sequence shown here is derived from an EMBL/GenBank/DDBJ whole genome shotgun (WGS) entry which is preliminary data.</text>
</comment>
<dbReference type="Gene3D" id="3.40.50.720">
    <property type="entry name" value="NAD(P)-binding Rossmann-like Domain"/>
    <property type="match status" value="1"/>
</dbReference>
<dbReference type="Gene3D" id="3.90.110.10">
    <property type="entry name" value="Lactate dehydrogenase/glycoside hydrolase, family 4, C-terminal"/>
    <property type="match status" value="1"/>
</dbReference>
<comment type="similarity">
    <text evidence="1">Belongs to the LDH/MDH superfamily. MDH type 1 family.</text>
</comment>
<evidence type="ECO:0000313" key="14">
    <source>
        <dbReference type="Proteomes" id="UP001566132"/>
    </source>
</evidence>
<evidence type="ECO:0000256" key="7">
    <source>
        <dbReference type="PIRSR" id="PIRSR000102-1"/>
    </source>
</evidence>
<evidence type="ECO:0000256" key="2">
    <source>
        <dbReference type="ARBA" id="ARBA00011738"/>
    </source>
</evidence>
<evidence type="ECO:0000259" key="11">
    <source>
        <dbReference type="Pfam" id="PF00056"/>
    </source>
</evidence>
<accession>A0ABD1EMN9</accession>
<keyword evidence="14" id="KW-1185">Reference proteome</keyword>
<feature type="binding site" evidence="8">
    <location>
        <position position="54"/>
    </location>
    <ligand>
        <name>NAD(+)</name>
        <dbReference type="ChEBI" id="CHEBI:57540"/>
    </ligand>
</feature>
<dbReference type="SUPFAM" id="SSF56327">
    <property type="entry name" value="LDH C-terminal domain-like"/>
    <property type="match status" value="1"/>
</dbReference>
<gene>
    <name evidence="13" type="ORF">ABEB36_008662</name>
</gene>
<dbReference type="PROSITE" id="PS00068">
    <property type="entry name" value="MDH"/>
    <property type="match status" value="1"/>
</dbReference>
<dbReference type="Proteomes" id="UP001566132">
    <property type="component" value="Unassembled WGS sequence"/>
</dbReference>
<dbReference type="GO" id="GO:0006099">
    <property type="term" value="P:tricarboxylic acid cycle"/>
    <property type="evidence" value="ECO:0007669"/>
    <property type="project" value="UniProtKB-KW"/>
</dbReference>
<dbReference type="GO" id="GO:0030060">
    <property type="term" value="F:L-malate dehydrogenase (NAD+) activity"/>
    <property type="evidence" value="ECO:0007669"/>
    <property type="project" value="UniProtKB-EC"/>
</dbReference>
<dbReference type="Pfam" id="PF00056">
    <property type="entry name" value="Ldh_1_N"/>
    <property type="match status" value="1"/>
</dbReference>
<evidence type="ECO:0000256" key="8">
    <source>
        <dbReference type="PIRSR" id="PIRSR000102-3"/>
    </source>
</evidence>
<keyword evidence="4 9" id="KW-0560">Oxidoreductase</keyword>
<dbReference type="FunFam" id="3.40.50.720:FF:000268">
    <property type="entry name" value="Malate dehydrogenase"/>
    <property type="match status" value="1"/>
</dbReference>
<sequence>MSVFNKILMSLKRNFSYGRSGMKVTVVGAAGKIGQPLCLMLKQSPLIDELCIHDIKPISGLGLELNHIDTKCKVSTHSGKDNLPLALQNSQVVVIVAAAPGTDVISYEEMWEPNSKVVREIVSEVAKNCPRAFIALATNPINSLVPMVSEILKKCGAYNPNGLFGITNLDTVRANTFVAQVQGLEPECVMVPVVGGHSPETIIPVLSQAKPCAEFTNAEIENITSSIRNARENIIKLKPPESGPLAKAFASARFIISLVKAVQGYPDVVESAFVSSKVHPFLRYLSTPLLLGPNGIAKNLGLPKFTEFEQCIFDNAVPVLAVDIKKGEKAVGIYDLPKPCDPCAPPRETPCPHDWCEMKR</sequence>
<dbReference type="InterPro" id="IPR010097">
    <property type="entry name" value="Malate_DH_type1"/>
</dbReference>
<evidence type="ECO:0000256" key="4">
    <source>
        <dbReference type="ARBA" id="ARBA00023002"/>
    </source>
</evidence>
<comment type="subunit">
    <text evidence="2">Homodimer.</text>
</comment>
<dbReference type="InterPro" id="IPR036291">
    <property type="entry name" value="NAD(P)-bd_dom_sf"/>
</dbReference>
<dbReference type="NCBIfam" id="TIGR01772">
    <property type="entry name" value="MDH_euk_gproteo"/>
    <property type="match status" value="1"/>
</dbReference>
<dbReference type="GO" id="GO:0005737">
    <property type="term" value="C:cytoplasm"/>
    <property type="evidence" value="ECO:0007669"/>
    <property type="project" value="UniProtKB-ARBA"/>
</dbReference>
<evidence type="ECO:0000256" key="5">
    <source>
        <dbReference type="ARBA" id="ARBA00023027"/>
    </source>
</evidence>
<dbReference type="PIRSF" id="PIRSF000102">
    <property type="entry name" value="Lac_mal_DH"/>
    <property type="match status" value="1"/>
</dbReference>
<evidence type="ECO:0000256" key="10">
    <source>
        <dbReference type="RuleBase" id="RU003405"/>
    </source>
</evidence>
<comment type="catalytic activity">
    <reaction evidence="6 10">
        <text>(S)-malate + NAD(+) = oxaloacetate + NADH + H(+)</text>
        <dbReference type="Rhea" id="RHEA:21432"/>
        <dbReference type="ChEBI" id="CHEBI:15378"/>
        <dbReference type="ChEBI" id="CHEBI:15589"/>
        <dbReference type="ChEBI" id="CHEBI:16452"/>
        <dbReference type="ChEBI" id="CHEBI:57540"/>
        <dbReference type="ChEBI" id="CHEBI:57945"/>
        <dbReference type="EC" id="1.1.1.37"/>
    </reaction>
</comment>
<dbReference type="InterPro" id="IPR001252">
    <property type="entry name" value="Malate_DH_AS"/>
</dbReference>
<dbReference type="PANTHER" id="PTHR11540">
    <property type="entry name" value="MALATE AND LACTATE DEHYDROGENASE"/>
    <property type="match status" value="1"/>
</dbReference>
<dbReference type="InterPro" id="IPR001236">
    <property type="entry name" value="Lactate/malate_DH_N"/>
</dbReference>
<dbReference type="FunFam" id="3.90.110.10:FF:000009">
    <property type="entry name" value="Malate dehydrogenase"/>
    <property type="match status" value="1"/>
</dbReference>
<keyword evidence="5 8" id="KW-0520">NAD</keyword>
<dbReference type="InterPro" id="IPR015955">
    <property type="entry name" value="Lactate_DH/Glyco_Ohase_4_C"/>
</dbReference>
<evidence type="ECO:0000313" key="13">
    <source>
        <dbReference type="EMBL" id="KAL1497759.1"/>
    </source>
</evidence>
<evidence type="ECO:0000256" key="6">
    <source>
        <dbReference type="ARBA" id="ARBA00048313"/>
    </source>
</evidence>
<proteinExistence type="inferred from homology"/>
<organism evidence="13 14">
    <name type="scientific">Hypothenemus hampei</name>
    <name type="common">Coffee berry borer</name>
    <dbReference type="NCBI Taxonomy" id="57062"/>
    <lineage>
        <taxon>Eukaryota</taxon>
        <taxon>Metazoa</taxon>
        <taxon>Ecdysozoa</taxon>
        <taxon>Arthropoda</taxon>
        <taxon>Hexapoda</taxon>
        <taxon>Insecta</taxon>
        <taxon>Pterygota</taxon>
        <taxon>Neoptera</taxon>
        <taxon>Endopterygota</taxon>
        <taxon>Coleoptera</taxon>
        <taxon>Polyphaga</taxon>
        <taxon>Cucujiformia</taxon>
        <taxon>Curculionidae</taxon>
        <taxon>Scolytinae</taxon>
        <taxon>Hypothenemus</taxon>
    </lineage>
</organism>
<reference evidence="13 14" key="1">
    <citation type="submission" date="2024-05" db="EMBL/GenBank/DDBJ databases">
        <title>Genetic variation in Jamaican populations of the coffee berry borer (Hypothenemus hampei).</title>
        <authorList>
            <person name="Errbii M."/>
            <person name="Myrie A."/>
        </authorList>
    </citation>
    <scope>NUCLEOTIDE SEQUENCE [LARGE SCALE GENOMIC DNA]</scope>
    <source>
        <strain evidence="13">JA-Hopewell-2020-01-JO</strain>
        <tissue evidence="13">Whole body</tissue>
    </source>
</reference>
<dbReference type="PANTHER" id="PTHR11540:SF16">
    <property type="entry name" value="MALATE DEHYDROGENASE, MITOCHONDRIAL"/>
    <property type="match status" value="1"/>
</dbReference>
<dbReference type="InterPro" id="IPR001557">
    <property type="entry name" value="L-lactate/malate_DH"/>
</dbReference>
<feature type="binding site" evidence="8">
    <location>
        <position position="114"/>
    </location>
    <ligand>
        <name>NAD(+)</name>
        <dbReference type="ChEBI" id="CHEBI:57540"/>
    </ligand>
</feature>
<evidence type="ECO:0000256" key="1">
    <source>
        <dbReference type="ARBA" id="ARBA00008824"/>
    </source>
</evidence>